<sequence>MQQGDQMVLSLRPGGGRGNRLFSGPSSSSSSLLAFGSFFLIFLPFIPMAVLLPRFLLRLETQDLRIVNVCGILGTRFYSLGRVVEVAEEILKIKRDIEVEIFGEDQNWRGPVPALIKAEVPWSARRGNLSEKDRVLKTVKG</sequence>
<keyword evidence="1" id="KW-0812">Transmembrane</keyword>
<protein>
    <submittedName>
        <fullName evidence="2">Uncharacterized protein</fullName>
    </submittedName>
</protein>
<keyword evidence="1" id="KW-0472">Membrane</keyword>
<gene>
    <name evidence="2" type="ORF">F3Y22_tig00018568pilonHSYRG00009</name>
</gene>
<evidence type="ECO:0000313" key="3">
    <source>
        <dbReference type="Proteomes" id="UP000436088"/>
    </source>
</evidence>
<evidence type="ECO:0000313" key="2">
    <source>
        <dbReference type="EMBL" id="KAE8720709.1"/>
    </source>
</evidence>
<keyword evidence="1" id="KW-1133">Transmembrane helix</keyword>
<dbReference type="AlphaFoldDB" id="A0A6A3C0N2"/>
<proteinExistence type="predicted"/>
<evidence type="ECO:0000256" key="1">
    <source>
        <dbReference type="SAM" id="Phobius"/>
    </source>
</evidence>
<comment type="caution">
    <text evidence="2">The sequence shown here is derived from an EMBL/GenBank/DDBJ whole genome shotgun (WGS) entry which is preliminary data.</text>
</comment>
<organism evidence="2 3">
    <name type="scientific">Hibiscus syriacus</name>
    <name type="common">Rose of Sharon</name>
    <dbReference type="NCBI Taxonomy" id="106335"/>
    <lineage>
        <taxon>Eukaryota</taxon>
        <taxon>Viridiplantae</taxon>
        <taxon>Streptophyta</taxon>
        <taxon>Embryophyta</taxon>
        <taxon>Tracheophyta</taxon>
        <taxon>Spermatophyta</taxon>
        <taxon>Magnoliopsida</taxon>
        <taxon>eudicotyledons</taxon>
        <taxon>Gunneridae</taxon>
        <taxon>Pentapetalae</taxon>
        <taxon>rosids</taxon>
        <taxon>malvids</taxon>
        <taxon>Malvales</taxon>
        <taxon>Malvaceae</taxon>
        <taxon>Malvoideae</taxon>
        <taxon>Hibiscus</taxon>
    </lineage>
</organism>
<accession>A0A6A3C0N2</accession>
<keyword evidence="3" id="KW-1185">Reference proteome</keyword>
<dbReference type="EMBL" id="VEPZ02000688">
    <property type="protein sequence ID" value="KAE8720709.1"/>
    <property type="molecule type" value="Genomic_DNA"/>
</dbReference>
<feature type="transmembrane region" description="Helical" evidence="1">
    <location>
        <begin position="32"/>
        <end position="52"/>
    </location>
</feature>
<dbReference type="Proteomes" id="UP000436088">
    <property type="component" value="Unassembled WGS sequence"/>
</dbReference>
<name>A0A6A3C0N2_HIBSY</name>
<reference evidence="2" key="1">
    <citation type="submission" date="2019-09" db="EMBL/GenBank/DDBJ databases">
        <title>Draft genome information of white flower Hibiscus syriacus.</title>
        <authorList>
            <person name="Kim Y.-M."/>
        </authorList>
    </citation>
    <scope>NUCLEOTIDE SEQUENCE [LARGE SCALE GENOMIC DNA]</scope>
    <source>
        <strain evidence="2">YM2019G1</strain>
    </source>
</reference>